<comment type="caution">
    <text evidence="3">The sequence shown here is derived from an EMBL/GenBank/DDBJ whole genome shotgun (WGS) entry which is preliminary data.</text>
</comment>
<proteinExistence type="predicted"/>
<name>A0A4Y2M9V1_ARAVE</name>
<dbReference type="EMBL" id="BGPR01198443">
    <property type="protein sequence ID" value="GBN11219.1"/>
    <property type="molecule type" value="Genomic_DNA"/>
</dbReference>
<organism evidence="3 5">
    <name type="scientific">Araneus ventricosus</name>
    <name type="common">Orbweaver spider</name>
    <name type="synonym">Epeira ventricosa</name>
    <dbReference type="NCBI Taxonomy" id="182803"/>
    <lineage>
        <taxon>Eukaryota</taxon>
        <taxon>Metazoa</taxon>
        <taxon>Ecdysozoa</taxon>
        <taxon>Arthropoda</taxon>
        <taxon>Chelicerata</taxon>
        <taxon>Arachnida</taxon>
        <taxon>Araneae</taxon>
        <taxon>Araneomorphae</taxon>
        <taxon>Entelegynae</taxon>
        <taxon>Araneoidea</taxon>
        <taxon>Araneidae</taxon>
        <taxon>Araneus</taxon>
    </lineage>
</organism>
<dbReference type="EMBL" id="BGPR01122165">
    <property type="protein sequence ID" value="GBN23429.1"/>
    <property type="molecule type" value="Genomic_DNA"/>
</dbReference>
<dbReference type="EMBL" id="BGPR01198451">
    <property type="protein sequence ID" value="GBN11242.1"/>
    <property type="molecule type" value="Genomic_DNA"/>
</dbReference>
<evidence type="ECO:0000313" key="5">
    <source>
        <dbReference type="Proteomes" id="UP000499080"/>
    </source>
</evidence>
<reference evidence="3 5" key="1">
    <citation type="journal article" date="2019" name="Sci. Rep.">
        <title>Orb-weaving spider Araneus ventricosus genome elucidates the spidroin gene catalogue.</title>
        <authorList>
            <person name="Kono N."/>
            <person name="Nakamura H."/>
            <person name="Ohtoshi R."/>
            <person name="Moran D.A.P."/>
            <person name="Shinohara A."/>
            <person name="Yoshida Y."/>
            <person name="Fujiwara M."/>
            <person name="Mori M."/>
            <person name="Tomita M."/>
            <person name="Arakawa K."/>
        </authorList>
    </citation>
    <scope>NUCLEOTIDE SEQUENCE [LARGE SCALE GENOMIC DNA]</scope>
</reference>
<protein>
    <submittedName>
        <fullName evidence="3">Uncharacterized protein</fullName>
    </submittedName>
</protein>
<evidence type="ECO:0000313" key="1">
    <source>
        <dbReference type="EMBL" id="GBN11219.1"/>
    </source>
</evidence>
<accession>A0A4Y2M9V1</accession>
<dbReference type="EMBL" id="BGPR01122171">
    <property type="protein sequence ID" value="GBN23451.1"/>
    <property type="molecule type" value="Genomic_DNA"/>
</dbReference>
<keyword evidence="5" id="KW-1185">Reference proteome</keyword>
<dbReference type="AlphaFoldDB" id="A0A4Y2M9V1"/>
<evidence type="ECO:0000313" key="3">
    <source>
        <dbReference type="EMBL" id="GBN23429.1"/>
    </source>
</evidence>
<evidence type="ECO:0000313" key="2">
    <source>
        <dbReference type="EMBL" id="GBN11242.1"/>
    </source>
</evidence>
<sequence>MRKLEEMLHTLDIGDHEVEQFKKDLSKTIRDILEGLGIFEKRSVGDFEDPMESMLGDLSFRDFFLRMKQYVSTF</sequence>
<gene>
    <name evidence="4" type="ORF">AVEN_214847_1</name>
    <name evidence="2" type="ORF">AVEN_251702_1</name>
    <name evidence="3" type="ORF">AVEN_69191_1</name>
    <name evidence="1" type="ORF">AVEN_98101_1</name>
</gene>
<dbReference type="Proteomes" id="UP000499080">
    <property type="component" value="Unassembled WGS sequence"/>
</dbReference>
<evidence type="ECO:0000313" key="4">
    <source>
        <dbReference type="EMBL" id="GBN23451.1"/>
    </source>
</evidence>